<comment type="caution">
    <text evidence="5">The sequence shown here is derived from an EMBL/GenBank/DDBJ whole genome shotgun (WGS) entry which is preliminary data.</text>
</comment>
<dbReference type="PANTHER" id="PTHR38445:SF9">
    <property type="entry name" value="HTH-TYPE TRANSCRIPTIONAL REPRESSOR YTRA"/>
    <property type="match status" value="1"/>
</dbReference>
<dbReference type="PROSITE" id="PS50949">
    <property type="entry name" value="HTH_GNTR"/>
    <property type="match status" value="1"/>
</dbReference>
<keyword evidence="1" id="KW-0805">Transcription regulation</keyword>
<dbReference type="PANTHER" id="PTHR38445">
    <property type="entry name" value="HTH-TYPE TRANSCRIPTIONAL REPRESSOR YTRA"/>
    <property type="match status" value="1"/>
</dbReference>
<dbReference type="RefSeq" id="WP_006307991.1">
    <property type="nucleotide sequence ID" value="NZ_JH601133.1"/>
</dbReference>
<dbReference type="PATRIC" id="fig|883113.3.peg.123"/>
<protein>
    <recommendedName>
        <fullName evidence="4">HTH gntR-type domain-containing protein</fullName>
    </recommendedName>
</protein>
<keyword evidence="3" id="KW-0804">Transcription</keyword>
<feature type="domain" description="HTH gntR-type" evidence="4">
    <location>
        <begin position="7"/>
        <end position="75"/>
    </location>
</feature>
<dbReference type="eggNOG" id="COG1725">
    <property type="taxonomic scope" value="Bacteria"/>
</dbReference>
<keyword evidence="6" id="KW-1185">Reference proteome</keyword>
<evidence type="ECO:0000256" key="1">
    <source>
        <dbReference type="ARBA" id="ARBA00023015"/>
    </source>
</evidence>
<evidence type="ECO:0000313" key="5">
    <source>
        <dbReference type="EMBL" id="EHR38042.1"/>
    </source>
</evidence>
<reference evidence="5 6" key="1">
    <citation type="submission" date="2012-01" db="EMBL/GenBank/DDBJ databases">
        <title>The Genome Sequence of Facklamia languida CCUG 37842.</title>
        <authorList>
            <consortium name="The Broad Institute Genome Sequencing Platform"/>
            <person name="Earl A."/>
            <person name="Ward D."/>
            <person name="Feldgarden M."/>
            <person name="Gevers D."/>
            <person name="Huys G."/>
            <person name="Young S.K."/>
            <person name="Zeng Q."/>
            <person name="Gargeya S."/>
            <person name="Fitzgerald M."/>
            <person name="Haas B."/>
            <person name="Abouelleil A."/>
            <person name="Alvarado L."/>
            <person name="Arachchi H.M."/>
            <person name="Berlin A."/>
            <person name="Chapman S.B."/>
            <person name="Gearin G."/>
            <person name="Goldberg J."/>
            <person name="Griggs A."/>
            <person name="Gujja S."/>
            <person name="Hansen M."/>
            <person name="Heiman D."/>
            <person name="Howarth C."/>
            <person name="Larimer J."/>
            <person name="Lui A."/>
            <person name="MacDonald P.J.P."/>
            <person name="McCowen C."/>
            <person name="Montmayeur A."/>
            <person name="Murphy C."/>
            <person name="Neiman D."/>
            <person name="Pearson M."/>
            <person name="Priest M."/>
            <person name="Roberts A."/>
            <person name="Saif S."/>
            <person name="Shea T."/>
            <person name="Sisk P."/>
            <person name="Stolte C."/>
            <person name="Sykes S."/>
            <person name="Wortman J."/>
            <person name="Nusbaum C."/>
            <person name="Birren B."/>
        </authorList>
    </citation>
    <scope>NUCLEOTIDE SEQUENCE [LARGE SCALE GENOMIC DNA]</scope>
    <source>
        <strain evidence="5 6">CCUG 37842</strain>
    </source>
</reference>
<dbReference type="EMBL" id="AGEG01000002">
    <property type="protein sequence ID" value="EHR38042.1"/>
    <property type="molecule type" value="Genomic_DNA"/>
</dbReference>
<dbReference type="SUPFAM" id="SSF46785">
    <property type="entry name" value="Winged helix' DNA-binding domain"/>
    <property type="match status" value="1"/>
</dbReference>
<keyword evidence="2" id="KW-0238">DNA-binding</keyword>
<dbReference type="Gene3D" id="1.10.10.10">
    <property type="entry name" value="Winged helix-like DNA-binding domain superfamily/Winged helix DNA-binding domain"/>
    <property type="match status" value="1"/>
</dbReference>
<evidence type="ECO:0000256" key="3">
    <source>
        <dbReference type="ARBA" id="ARBA00023163"/>
    </source>
</evidence>
<gene>
    <name evidence="5" type="ORF">HMPREF9708_00126</name>
</gene>
<dbReference type="STRING" id="883113.HMPREF9708_00126"/>
<dbReference type="Proteomes" id="UP000006190">
    <property type="component" value="Unassembled WGS sequence"/>
</dbReference>
<dbReference type="InterPro" id="IPR036388">
    <property type="entry name" value="WH-like_DNA-bd_sf"/>
</dbReference>
<dbReference type="SMART" id="SM00345">
    <property type="entry name" value="HTH_GNTR"/>
    <property type="match status" value="1"/>
</dbReference>
<dbReference type="InterPro" id="IPR036390">
    <property type="entry name" value="WH_DNA-bd_sf"/>
</dbReference>
<dbReference type="CDD" id="cd07377">
    <property type="entry name" value="WHTH_GntR"/>
    <property type="match status" value="1"/>
</dbReference>
<dbReference type="HOGENOM" id="CLU_017584_10_0_9"/>
<proteinExistence type="predicted"/>
<name>H3NGY7_9LACT</name>
<dbReference type="AlphaFoldDB" id="H3NGY7"/>
<dbReference type="GO" id="GO:0003700">
    <property type="term" value="F:DNA-binding transcription factor activity"/>
    <property type="evidence" value="ECO:0007669"/>
    <property type="project" value="InterPro"/>
</dbReference>
<accession>H3NGY7</accession>
<evidence type="ECO:0000313" key="6">
    <source>
        <dbReference type="Proteomes" id="UP000006190"/>
    </source>
</evidence>
<evidence type="ECO:0000256" key="2">
    <source>
        <dbReference type="ARBA" id="ARBA00023125"/>
    </source>
</evidence>
<evidence type="ECO:0000259" key="4">
    <source>
        <dbReference type="PROSITE" id="PS50949"/>
    </source>
</evidence>
<sequence length="132" mass="15421">MNFTSNQPIYTQIIEQVKDRIIRGDYPPGYQLPSRRQLAQEWKVNPNTVQKAFKEMEDLAIIVTPPNRPSIVTTDQVCLRQLKNEALVHSLQALCYLVRDLDMDLETVIDQLRQKYQVNKEEIKHVTDSKPK</sequence>
<dbReference type="Pfam" id="PF00392">
    <property type="entry name" value="GntR"/>
    <property type="match status" value="1"/>
</dbReference>
<organism evidence="5 6">
    <name type="scientific">Facklamia languida CCUG 37842</name>
    <dbReference type="NCBI Taxonomy" id="883113"/>
    <lineage>
        <taxon>Bacteria</taxon>
        <taxon>Bacillati</taxon>
        <taxon>Bacillota</taxon>
        <taxon>Bacilli</taxon>
        <taxon>Lactobacillales</taxon>
        <taxon>Aerococcaceae</taxon>
        <taxon>Facklamia</taxon>
    </lineage>
</organism>
<dbReference type="GO" id="GO:0003677">
    <property type="term" value="F:DNA binding"/>
    <property type="evidence" value="ECO:0007669"/>
    <property type="project" value="UniProtKB-KW"/>
</dbReference>
<dbReference type="InterPro" id="IPR000524">
    <property type="entry name" value="Tscrpt_reg_HTH_GntR"/>
</dbReference>